<organism evidence="3 4">
    <name type="scientific">Vibrio quintilis</name>
    <dbReference type="NCBI Taxonomy" id="1117707"/>
    <lineage>
        <taxon>Bacteria</taxon>
        <taxon>Pseudomonadati</taxon>
        <taxon>Pseudomonadota</taxon>
        <taxon>Gammaproteobacteria</taxon>
        <taxon>Vibrionales</taxon>
        <taxon>Vibrionaceae</taxon>
        <taxon>Vibrio</taxon>
    </lineage>
</organism>
<dbReference type="InterPro" id="IPR033399">
    <property type="entry name" value="TP_0789-like"/>
</dbReference>
<feature type="domain" description="Uncharacterized protein TP-0789" evidence="2">
    <location>
        <begin position="66"/>
        <end position="246"/>
    </location>
</feature>
<evidence type="ECO:0000259" key="2">
    <source>
        <dbReference type="Pfam" id="PF17131"/>
    </source>
</evidence>
<reference evidence="4" key="1">
    <citation type="submission" date="2016-12" db="EMBL/GenBank/DDBJ databases">
        <authorList>
            <person name="Rodrigo-Torres L."/>
            <person name="Arahal R.D."/>
            <person name="Lucena T."/>
        </authorList>
    </citation>
    <scope>NUCLEOTIDE SEQUENCE [LARGE SCALE GENOMIC DNA]</scope>
</reference>
<dbReference type="Proteomes" id="UP000184600">
    <property type="component" value="Unassembled WGS sequence"/>
</dbReference>
<accession>A0A1M7Z1P8</accession>
<dbReference type="OrthoDB" id="597707at2"/>
<dbReference type="PIRSF" id="PIRSF028205">
    <property type="entry name" value="UCP028205"/>
    <property type="match status" value="1"/>
</dbReference>
<feature type="signal peptide" evidence="1">
    <location>
        <begin position="1"/>
        <end position="19"/>
    </location>
</feature>
<proteinExistence type="predicted"/>
<dbReference type="AlphaFoldDB" id="A0A1M7Z1P8"/>
<gene>
    <name evidence="3" type="ORF">VQ7734_04664</name>
</gene>
<dbReference type="PROSITE" id="PS51257">
    <property type="entry name" value="PROKAR_LIPOPROTEIN"/>
    <property type="match status" value="1"/>
</dbReference>
<evidence type="ECO:0000256" key="1">
    <source>
        <dbReference type="SAM" id="SignalP"/>
    </source>
</evidence>
<evidence type="ECO:0000313" key="4">
    <source>
        <dbReference type="Proteomes" id="UP000184600"/>
    </source>
</evidence>
<evidence type="ECO:0000313" key="3">
    <source>
        <dbReference type="EMBL" id="SHO58889.1"/>
    </source>
</evidence>
<name>A0A1M7Z1P8_9VIBR</name>
<keyword evidence="1" id="KW-0732">Signal</keyword>
<dbReference type="InterPro" id="IPR011220">
    <property type="entry name" value="UCP028205"/>
</dbReference>
<dbReference type="EMBL" id="FRFG01000083">
    <property type="protein sequence ID" value="SHO58889.1"/>
    <property type="molecule type" value="Genomic_DNA"/>
</dbReference>
<keyword evidence="4" id="KW-1185">Reference proteome</keyword>
<dbReference type="Gene3D" id="2.50.20.10">
    <property type="entry name" value="Lipoprotein localisation LolA/LolB/LppX"/>
    <property type="match status" value="1"/>
</dbReference>
<feature type="chain" id="PRO_5012658486" description="Uncharacterized protein TP-0789 domain-containing protein" evidence="1">
    <location>
        <begin position="20"/>
        <end position="253"/>
    </location>
</feature>
<dbReference type="Pfam" id="PF17131">
    <property type="entry name" value="LolA_like"/>
    <property type="match status" value="1"/>
</dbReference>
<dbReference type="CDD" id="cd16329">
    <property type="entry name" value="LolA_like"/>
    <property type="match status" value="1"/>
</dbReference>
<sequence>MYKLLILMLSSLLSCQALAATTDQMLRHADNYRLQEGSARVMTVVRLYKNQVLDKTHLYEVYARPDRQSLVLFKSRTEAGQKLLMLGDNYWLLMPKSRRPIRITPMQKLLGEASVGDISSLRWRDDYQATLTGPATLTLNGRSVKANQLALVSKTKGASYARITLWLDQANDFPLKADLYLRSGKLAKQAFFSSKGTAEADDQQPLMVKTMTLLDKIQPAKKTVIEYQDRTPYQLADKYYNPAYLIRQAKVDL</sequence>
<dbReference type="STRING" id="1117707.VQ7734_04664"/>
<protein>
    <recommendedName>
        <fullName evidence="2">Uncharacterized protein TP-0789 domain-containing protein</fullName>
    </recommendedName>
</protein>